<protein>
    <submittedName>
        <fullName evidence="2">Uncharacterized protein</fullName>
    </submittedName>
</protein>
<organism evidence="2 3">
    <name type="scientific">Tuber aestivum</name>
    <name type="common">summer truffle</name>
    <dbReference type="NCBI Taxonomy" id="59557"/>
    <lineage>
        <taxon>Eukaryota</taxon>
        <taxon>Fungi</taxon>
        <taxon>Dikarya</taxon>
        <taxon>Ascomycota</taxon>
        <taxon>Pezizomycotina</taxon>
        <taxon>Pezizomycetes</taxon>
        <taxon>Pezizales</taxon>
        <taxon>Tuberaceae</taxon>
        <taxon>Tuber</taxon>
    </lineage>
</organism>
<gene>
    <name evidence="2" type="ORF">GSTUAT00000167001</name>
</gene>
<feature type="region of interest" description="Disordered" evidence="1">
    <location>
        <begin position="94"/>
        <end position="158"/>
    </location>
</feature>
<dbReference type="AlphaFoldDB" id="A0A292QAP0"/>
<keyword evidence="3" id="KW-1185">Reference proteome</keyword>
<feature type="compositionally biased region" description="Pro residues" evidence="1">
    <location>
        <begin position="108"/>
        <end position="133"/>
    </location>
</feature>
<dbReference type="EMBL" id="LN890943">
    <property type="protein sequence ID" value="CUS15890.1"/>
    <property type="molecule type" value="Genomic_DNA"/>
</dbReference>
<reference evidence="2" key="1">
    <citation type="submission" date="2015-10" db="EMBL/GenBank/DDBJ databases">
        <authorList>
            <person name="Regsiter A."/>
            <person name="william w."/>
        </authorList>
    </citation>
    <scope>NUCLEOTIDE SEQUENCE</scope>
    <source>
        <strain evidence="2">Montdore</strain>
    </source>
</reference>
<feature type="compositionally biased region" description="Low complexity" evidence="1">
    <location>
        <begin position="95"/>
        <end position="107"/>
    </location>
</feature>
<evidence type="ECO:0000313" key="2">
    <source>
        <dbReference type="EMBL" id="CUS15890.1"/>
    </source>
</evidence>
<sequence>MILELRIIEEMQVILSGWEKTQQPHPSRFRQTYWPPQHPKKILPYHTSSGIAKGTPPYSTISQRQKKKQNHYQRFNSRISDPKFPVLAAMLKGLPNSASQPSPTSTPSLPPLFQPPSLKPRMLLPPTPPPTPVKSPRRKYKEAPPEIPASTSVAPNTTSVPPILKSYTIHPLCVPSKYLIPPPEATRAAALQFLIGLHRHAHLTANELGSGRPVSFVSPDKRLSPRSSGFRVDCDVGDYRTSLERLRMGLEGFLEEGEHRWTRNMLEDVEIALGLLEGWAGGQERAAEKDVKERTEIDERYTEVLRLLFGSGSGETKYR</sequence>
<accession>A0A292QAP0</accession>
<evidence type="ECO:0000313" key="3">
    <source>
        <dbReference type="Proteomes" id="UP001412239"/>
    </source>
</evidence>
<dbReference type="Proteomes" id="UP001412239">
    <property type="component" value="Unassembled WGS sequence"/>
</dbReference>
<proteinExistence type="predicted"/>
<feature type="compositionally biased region" description="Polar residues" evidence="1">
    <location>
        <begin position="149"/>
        <end position="158"/>
    </location>
</feature>
<evidence type="ECO:0000256" key="1">
    <source>
        <dbReference type="SAM" id="MobiDB-lite"/>
    </source>
</evidence>
<name>A0A292QAP0_9PEZI</name>
<feature type="region of interest" description="Disordered" evidence="1">
    <location>
        <begin position="50"/>
        <end position="77"/>
    </location>
</feature>